<evidence type="ECO:0000313" key="1">
    <source>
        <dbReference type="EMBL" id="SPO23111.1"/>
    </source>
</evidence>
<proteinExistence type="predicted"/>
<protein>
    <submittedName>
        <fullName evidence="1">Uncharacterized protein</fullName>
    </submittedName>
</protein>
<gene>
    <name evidence="1" type="ORF">UTRI_01789</name>
</gene>
<dbReference type="AlphaFoldDB" id="A0A5C3E0S2"/>
<sequence length="107" mass="12585">MAPVSRYTSDPYTRVPDPARHKTCISCTRYYDGDEFLHTYDYVCIECYNKRRIKLEDDIQKWILSRPEPSSEEQQSETSMNGISDAVAVLKFLFDQIQRPFPLPSRE</sequence>
<dbReference type="Proteomes" id="UP000324022">
    <property type="component" value="Unassembled WGS sequence"/>
</dbReference>
<reference evidence="1 2" key="1">
    <citation type="submission" date="2018-03" db="EMBL/GenBank/DDBJ databases">
        <authorList>
            <person name="Guldener U."/>
        </authorList>
    </citation>
    <scope>NUCLEOTIDE SEQUENCE [LARGE SCALE GENOMIC DNA]</scope>
    <source>
        <strain evidence="1 2">NBRC100155</strain>
    </source>
</reference>
<keyword evidence="2" id="KW-1185">Reference proteome</keyword>
<name>A0A5C3E0S2_9BASI</name>
<dbReference type="EMBL" id="OOIN01000005">
    <property type="protein sequence ID" value="SPO23111.1"/>
    <property type="molecule type" value="Genomic_DNA"/>
</dbReference>
<accession>A0A5C3E0S2</accession>
<evidence type="ECO:0000313" key="2">
    <source>
        <dbReference type="Proteomes" id="UP000324022"/>
    </source>
</evidence>
<organism evidence="1 2">
    <name type="scientific">Ustilago trichophora</name>
    <dbReference type="NCBI Taxonomy" id="86804"/>
    <lineage>
        <taxon>Eukaryota</taxon>
        <taxon>Fungi</taxon>
        <taxon>Dikarya</taxon>
        <taxon>Basidiomycota</taxon>
        <taxon>Ustilaginomycotina</taxon>
        <taxon>Ustilaginomycetes</taxon>
        <taxon>Ustilaginales</taxon>
        <taxon>Ustilaginaceae</taxon>
        <taxon>Ustilago</taxon>
    </lineage>
</organism>